<gene>
    <name evidence="12" type="ORF">CBF31_00665</name>
</gene>
<comment type="cofactor">
    <cofactor evidence="1 10">
        <name>thiamine diphosphate</name>
        <dbReference type="ChEBI" id="CHEBI:58937"/>
    </cofactor>
</comment>
<proteinExistence type="predicted"/>
<comment type="function">
    <text evidence="8 10">The pyruvate dehydrogenase complex catalyzes the overall conversion of pyruvate to acetyl-CoA and CO(2). It contains multiple copies of three enzymatic components: pyruvate dehydrogenase (E1), dihydrolipoamide acetyltransferase (E2) and lipoamide dehydrogenase (E3).</text>
</comment>
<evidence type="ECO:0000256" key="1">
    <source>
        <dbReference type="ARBA" id="ARBA00001964"/>
    </source>
</evidence>
<comment type="caution">
    <text evidence="12">The sequence shown here is derived from an EMBL/GenBank/DDBJ whole genome shotgun (WGS) entry which is preliminary data.</text>
</comment>
<dbReference type="OrthoDB" id="9766715at2"/>
<evidence type="ECO:0000256" key="7">
    <source>
        <dbReference type="ARBA" id="ARBA00023317"/>
    </source>
</evidence>
<evidence type="ECO:0000313" key="13">
    <source>
        <dbReference type="Proteomes" id="UP000287101"/>
    </source>
</evidence>
<reference evidence="12 13" key="1">
    <citation type="submission" date="2017-05" db="EMBL/GenBank/DDBJ databases">
        <title>Vagococcus spp. assemblies.</title>
        <authorList>
            <person name="Gulvik C.A."/>
        </authorList>
    </citation>
    <scope>NUCLEOTIDE SEQUENCE [LARGE SCALE GENOMIC DNA]</scope>
    <source>
        <strain evidence="12 13">CCUG 41755</strain>
    </source>
</reference>
<dbReference type="EMBL" id="NGJY01000001">
    <property type="protein sequence ID" value="RSU04560.1"/>
    <property type="molecule type" value="Genomic_DNA"/>
</dbReference>
<feature type="domain" description="Dehydrogenase E1 component" evidence="11">
    <location>
        <begin position="57"/>
        <end position="341"/>
    </location>
</feature>
<dbReference type="NCBIfam" id="TIGR03181">
    <property type="entry name" value="PDH_E1_alph_x"/>
    <property type="match status" value="1"/>
</dbReference>
<dbReference type="InterPro" id="IPR029061">
    <property type="entry name" value="THDP-binding"/>
</dbReference>
<dbReference type="SUPFAM" id="SSF52518">
    <property type="entry name" value="Thiamin diphosphate-binding fold (THDP-binding)"/>
    <property type="match status" value="1"/>
</dbReference>
<dbReference type="Pfam" id="PF00676">
    <property type="entry name" value="E1_dh"/>
    <property type="match status" value="1"/>
</dbReference>
<evidence type="ECO:0000256" key="6">
    <source>
        <dbReference type="ARBA" id="ARBA00023052"/>
    </source>
</evidence>
<dbReference type="GO" id="GO:0009083">
    <property type="term" value="P:branched-chain amino acid catabolic process"/>
    <property type="evidence" value="ECO:0007669"/>
    <property type="project" value="TreeGrafter"/>
</dbReference>
<evidence type="ECO:0000313" key="12">
    <source>
        <dbReference type="EMBL" id="RSU04560.1"/>
    </source>
</evidence>
<comment type="catalytic activity">
    <reaction evidence="9 10">
        <text>N(6)-[(R)-lipoyl]-L-lysyl-[protein] + pyruvate + H(+) = N(6)-[(R)-S(8)-acetyldihydrolipoyl]-L-lysyl-[protein] + CO2</text>
        <dbReference type="Rhea" id="RHEA:19189"/>
        <dbReference type="Rhea" id="RHEA-COMP:10474"/>
        <dbReference type="Rhea" id="RHEA-COMP:10478"/>
        <dbReference type="ChEBI" id="CHEBI:15361"/>
        <dbReference type="ChEBI" id="CHEBI:15378"/>
        <dbReference type="ChEBI" id="CHEBI:16526"/>
        <dbReference type="ChEBI" id="CHEBI:83099"/>
        <dbReference type="ChEBI" id="CHEBI:83111"/>
        <dbReference type="EC" id="1.2.4.1"/>
    </reaction>
</comment>
<dbReference type="AlphaFoldDB" id="A0A430ABH5"/>
<evidence type="ECO:0000256" key="9">
    <source>
        <dbReference type="ARBA" id="ARBA00051231"/>
    </source>
</evidence>
<dbReference type="Proteomes" id="UP000287101">
    <property type="component" value="Unassembled WGS sequence"/>
</dbReference>
<dbReference type="PANTHER" id="PTHR43380">
    <property type="entry name" value="2-OXOISOVALERATE DEHYDROGENASE SUBUNIT ALPHA, MITOCHONDRIAL"/>
    <property type="match status" value="1"/>
</dbReference>
<keyword evidence="6 10" id="KW-0786">Thiamine pyrophosphate</keyword>
<evidence type="ECO:0000256" key="2">
    <source>
        <dbReference type="ARBA" id="ARBA00011870"/>
    </source>
</evidence>
<dbReference type="CDD" id="cd02000">
    <property type="entry name" value="TPP_E1_PDC_ADC_BCADC"/>
    <property type="match status" value="1"/>
</dbReference>
<evidence type="ECO:0000256" key="8">
    <source>
        <dbReference type="ARBA" id="ARBA00025211"/>
    </source>
</evidence>
<keyword evidence="7 10" id="KW-0670">Pyruvate</keyword>
<comment type="subunit">
    <text evidence="2 10">Heterodimer of an alpha and a beta chain.</text>
</comment>
<dbReference type="RefSeq" id="WP_126829941.1">
    <property type="nucleotide sequence ID" value="NZ_CBCRYB010000006.1"/>
</dbReference>
<keyword evidence="5 10" id="KW-0560">Oxidoreductase</keyword>
<evidence type="ECO:0000256" key="10">
    <source>
        <dbReference type="RuleBase" id="RU366007"/>
    </source>
</evidence>
<evidence type="ECO:0000256" key="5">
    <source>
        <dbReference type="ARBA" id="ARBA00023002"/>
    </source>
</evidence>
<organism evidence="12 13">
    <name type="scientific">Vagococcus fessus</name>
    <dbReference type="NCBI Taxonomy" id="120370"/>
    <lineage>
        <taxon>Bacteria</taxon>
        <taxon>Bacillati</taxon>
        <taxon>Bacillota</taxon>
        <taxon>Bacilli</taxon>
        <taxon>Lactobacillales</taxon>
        <taxon>Enterococcaceae</taxon>
        <taxon>Vagococcus</taxon>
    </lineage>
</organism>
<accession>A0A430ABH5</accession>
<sequence>MAKKETNTINFDEIVKESTDIIKHVQILDEKGKLVNKGAESSLTDDELVALMKDLVWGRAVNERLILAGRQGRIGNLPPSEGQEASQLATLFGISDEDFLIPTYRDVIPLVKHGMPLKNAILWYRGHVAANKFPEGLQGLPAQTIIGSQYVQAAGLGLAYKLDGKDKVVMTYIGDGGTSQGDFYEGINFAGAFDSQVVFIVQNNKYGISVPREKQSKAHTLAQKAVAAGIPGVQVDGMDPLALYEVTKMAKEHALSGKGPVLIETLTYRFGPHTLSDDPTRYRSDEEVAEWREKDYLIRMRKFLGDKGLWTEEMEEQVIADTTEEVNKALDEADAEPKQTVSELLANVFEEPTPRIKKEIEMYKAKEAK</sequence>
<protein>
    <recommendedName>
        <fullName evidence="4 10">Pyruvate dehydrogenase E1 component subunit alpha</fullName>
        <ecNumber evidence="3 10">1.2.4.1</ecNumber>
    </recommendedName>
</protein>
<evidence type="ECO:0000259" key="11">
    <source>
        <dbReference type="Pfam" id="PF00676"/>
    </source>
</evidence>
<name>A0A430ABH5_9ENTE</name>
<dbReference type="EC" id="1.2.4.1" evidence="3 10"/>
<keyword evidence="13" id="KW-1185">Reference proteome</keyword>
<dbReference type="GO" id="GO:0004739">
    <property type="term" value="F:pyruvate dehydrogenase (acetyl-transferring) activity"/>
    <property type="evidence" value="ECO:0007669"/>
    <property type="project" value="UniProtKB-UniRule"/>
</dbReference>
<evidence type="ECO:0000256" key="3">
    <source>
        <dbReference type="ARBA" id="ARBA00012281"/>
    </source>
</evidence>
<evidence type="ECO:0000256" key="4">
    <source>
        <dbReference type="ARBA" id="ARBA00014159"/>
    </source>
</evidence>
<dbReference type="Gene3D" id="3.40.50.970">
    <property type="match status" value="1"/>
</dbReference>
<dbReference type="InterPro" id="IPR001017">
    <property type="entry name" value="DH_E1"/>
</dbReference>
<dbReference type="InterPro" id="IPR017596">
    <property type="entry name" value="PdhA/BkdA"/>
</dbReference>
<dbReference type="PANTHER" id="PTHR43380:SF1">
    <property type="entry name" value="2-OXOISOVALERATE DEHYDROGENASE SUBUNIT ALPHA, MITOCHONDRIAL"/>
    <property type="match status" value="1"/>
</dbReference>
<dbReference type="InterPro" id="IPR050771">
    <property type="entry name" value="Alpha-ketoacid_DH_E1_comp"/>
</dbReference>